<feature type="transmembrane region" description="Helical" evidence="7">
    <location>
        <begin position="639"/>
        <end position="661"/>
    </location>
</feature>
<keyword evidence="3" id="KW-1003">Cell membrane</keyword>
<reference evidence="9 10" key="1">
    <citation type="submission" date="2019-03" db="EMBL/GenBank/DDBJ databases">
        <title>Genomic Encyclopedia of Type Strains, Phase IV (KMG-IV): sequencing the most valuable type-strain genomes for metagenomic binning, comparative biology and taxonomic classification.</title>
        <authorList>
            <person name="Goeker M."/>
        </authorList>
    </citation>
    <scope>NUCLEOTIDE SEQUENCE [LARGE SCALE GENOMIC DNA]</scope>
    <source>
        <strain evidence="9 10">DSM 23344</strain>
    </source>
</reference>
<evidence type="ECO:0000256" key="7">
    <source>
        <dbReference type="SAM" id="Phobius"/>
    </source>
</evidence>
<dbReference type="PANTHER" id="PTHR33406:SF6">
    <property type="entry name" value="MEMBRANE PROTEIN YDGH-RELATED"/>
    <property type="match status" value="1"/>
</dbReference>
<evidence type="ECO:0000256" key="1">
    <source>
        <dbReference type="ARBA" id="ARBA00004651"/>
    </source>
</evidence>
<dbReference type="Gene3D" id="1.20.1640.10">
    <property type="entry name" value="Multidrug efflux transporter AcrB transmembrane domain"/>
    <property type="match status" value="2"/>
</dbReference>
<gene>
    <name evidence="9" type="ORF">EV688_10848</name>
</gene>
<dbReference type="SUPFAM" id="SSF82866">
    <property type="entry name" value="Multidrug efflux transporter AcrB transmembrane domain"/>
    <property type="match status" value="2"/>
</dbReference>
<accession>A0A4R2KRT2</accession>
<dbReference type="Proteomes" id="UP000294980">
    <property type="component" value="Unassembled WGS sequence"/>
</dbReference>
<dbReference type="InterPro" id="IPR000731">
    <property type="entry name" value="SSD"/>
</dbReference>
<feature type="transmembrane region" description="Helical" evidence="7">
    <location>
        <begin position="739"/>
        <end position="763"/>
    </location>
</feature>
<evidence type="ECO:0000256" key="2">
    <source>
        <dbReference type="ARBA" id="ARBA00010157"/>
    </source>
</evidence>
<feature type="transmembrane region" description="Helical" evidence="7">
    <location>
        <begin position="667"/>
        <end position="686"/>
    </location>
</feature>
<sequence length="779" mass="82090">MHSRISDTLRALMDRQLQHPARLLIACGLLTLVFGMGLRGVSKDPSVDAFVPGNHPAALARDIARDTFGLEDPIVIGLAAPAGESAFTPARLEALRRIDQAVRRVDGVKKNDVLSLAGENAISGSQGDLLVDPIIEPGPVTAETAALAAQRFRNMPMLSGLLASTNGDMLIAIVPVVDPNHAVESVTAVRAIAEREAGDVAQVHVAGVAAMNARLATMVDTDTRIFIPAAILTVLAILLFALRRPAALLGPLFVIASSAAVAIGLMGWLGSSYYLITTALPVVIMAIAVADSLHISVFYLRARRVSPEMSARVAASEALGHTFVPVSLTTLTTIAAFLGLSVGAAMQPISEFGIYAAVGVAAAWLFSLTALPAILVLTDLRPGAGPAREEDDTPIGRAIAAVSTASLSRPKTALALTFTALVLLSFFGLRAEFDYERQRYFVADDPVRIADETINARLGGMNFLDVMVSSPTTGGLMTPAAMRAIADLRREMASLPLVVNVTGIDSYLSLLHAVLTDASYGELPTRERGPGQYMFLYETAGAPEDFRRDIDYNHTRALVRAQLSTDSYRSTLPVVRALERQLETWRASSGLDAQISGRVAVNDGWMSQLAANHFVGLGVASALVFLTTLVIFRSAIFASLAVIPVFVGVVTVYACMGLFGIDIAPATSMTAAIATGLGVDFGIHLVSQLRRQLDINPEASAAVSGNYIVVARACFWSAVALGLALAVICISSAPPLRWFGVLVAVGALGSLVGALVMLPALIASISLIPQRSQTHVAHA</sequence>
<evidence type="ECO:0000313" key="9">
    <source>
        <dbReference type="EMBL" id="TCO75482.1"/>
    </source>
</evidence>
<comment type="subcellular location">
    <subcellularLocation>
        <location evidence="1">Cell membrane</location>
        <topology evidence="1">Multi-pass membrane protein</topology>
    </subcellularLocation>
</comment>
<organism evidence="9 10">
    <name type="scientific">Chromatocurvus halotolerans</name>
    <dbReference type="NCBI Taxonomy" id="1132028"/>
    <lineage>
        <taxon>Bacteria</taxon>
        <taxon>Pseudomonadati</taxon>
        <taxon>Pseudomonadota</taxon>
        <taxon>Gammaproteobacteria</taxon>
        <taxon>Cellvibrionales</taxon>
        <taxon>Halieaceae</taxon>
        <taxon>Chromatocurvus</taxon>
    </lineage>
</organism>
<evidence type="ECO:0000313" key="10">
    <source>
        <dbReference type="Proteomes" id="UP000294980"/>
    </source>
</evidence>
<feature type="transmembrane region" description="Helical" evidence="7">
    <location>
        <begin position="21"/>
        <end position="38"/>
    </location>
</feature>
<keyword evidence="4 7" id="KW-0812">Transmembrane</keyword>
<feature type="transmembrane region" description="Helical" evidence="7">
    <location>
        <begin position="225"/>
        <end position="242"/>
    </location>
</feature>
<protein>
    <recommendedName>
        <fullName evidence="8">SSD domain-containing protein</fullName>
    </recommendedName>
</protein>
<dbReference type="InterPro" id="IPR050545">
    <property type="entry name" value="Mycobact_MmpL"/>
</dbReference>
<feature type="transmembrane region" description="Helical" evidence="7">
    <location>
        <begin position="323"/>
        <end position="346"/>
    </location>
</feature>
<dbReference type="OrthoDB" id="9803781at2"/>
<evidence type="ECO:0000256" key="5">
    <source>
        <dbReference type="ARBA" id="ARBA00022989"/>
    </source>
</evidence>
<evidence type="ECO:0000259" key="8">
    <source>
        <dbReference type="PROSITE" id="PS50156"/>
    </source>
</evidence>
<comment type="similarity">
    <text evidence="2">Belongs to the resistance-nodulation-cell division (RND) (TC 2.A.6) family. MmpL subfamily.</text>
</comment>
<dbReference type="AlphaFoldDB" id="A0A4R2KRT2"/>
<dbReference type="Pfam" id="PF03176">
    <property type="entry name" value="MMPL"/>
    <property type="match status" value="2"/>
</dbReference>
<feature type="transmembrane region" description="Helical" evidence="7">
    <location>
        <begin position="614"/>
        <end position="632"/>
    </location>
</feature>
<dbReference type="GO" id="GO:0005886">
    <property type="term" value="C:plasma membrane"/>
    <property type="evidence" value="ECO:0007669"/>
    <property type="project" value="UniProtKB-SubCell"/>
</dbReference>
<evidence type="ECO:0000256" key="3">
    <source>
        <dbReference type="ARBA" id="ARBA00022475"/>
    </source>
</evidence>
<dbReference type="EMBL" id="SLWX01000008">
    <property type="protein sequence ID" value="TCO75482.1"/>
    <property type="molecule type" value="Genomic_DNA"/>
</dbReference>
<keyword evidence="6 7" id="KW-0472">Membrane</keyword>
<keyword evidence="5 7" id="KW-1133">Transmembrane helix</keyword>
<feature type="domain" description="SSD" evidence="8">
    <location>
        <begin position="249"/>
        <end position="377"/>
    </location>
</feature>
<comment type="caution">
    <text evidence="9">The sequence shown here is derived from an EMBL/GenBank/DDBJ whole genome shotgun (WGS) entry which is preliminary data.</text>
</comment>
<dbReference type="InterPro" id="IPR004869">
    <property type="entry name" value="MMPL_dom"/>
</dbReference>
<keyword evidence="10" id="KW-1185">Reference proteome</keyword>
<evidence type="ECO:0000256" key="6">
    <source>
        <dbReference type="ARBA" id="ARBA00023136"/>
    </source>
</evidence>
<feature type="transmembrane region" description="Helical" evidence="7">
    <location>
        <begin position="707"/>
        <end position="733"/>
    </location>
</feature>
<proteinExistence type="inferred from homology"/>
<evidence type="ECO:0000256" key="4">
    <source>
        <dbReference type="ARBA" id="ARBA00022692"/>
    </source>
</evidence>
<dbReference type="PROSITE" id="PS50156">
    <property type="entry name" value="SSD"/>
    <property type="match status" value="1"/>
</dbReference>
<feature type="transmembrane region" description="Helical" evidence="7">
    <location>
        <begin position="413"/>
        <end position="431"/>
    </location>
</feature>
<dbReference type="PANTHER" id="PTHR33406">
    <property type="entry name" value="MEMBRANE PROTEIN MJ1562-RELATED"/>
    <property type="match status" value="1"/>
</dbReference>
<feature type="transmembrane region" description="Helical" evidence="7">
    <location>
        <begin position="275"/>
        <end position="302"/>
    </location>
</feature>
<feature type="transmembrane region" description="Helical" evidence="7">
    <location>
        <begin position="352"/>
        <end position="378"/>
    </location>
</feature>
<dbReference type="RefSeq" id="WP_117318034.1">
    <property type="nucleotide sequence ID" value="NZ_QQSW01000010.1"/>
</dbReference>
<name>A0A4R2KRT2_9GAMM</name>
<feature type="transmembrane region" description="Helical" evidence="7">
    <location>
        <begin position="249"/>
        <end position="269"/>
    </location>
</feature>